<accession>A0A3S3V072</accession>
<dbReference type="EMBL" id="SBIW01000004">
    <property type="protein sequence ID" value="RWY52400.1"/>
    <property type="molecule type" value="Genomic_DNA"/>
</dbReference>
<sequence length="147" mass="17501">MRTRYLFPHWSRYLGWLLVFVHIPIMLIKKMLVGEHYEGHAAGDTGFFTSDHLFFIATALFMAIGLFLVAFSKEHIEDEQISQLRLDSLQWAIYVNYGLLILTLIISNDRVHILFLNMWVPLAFFIVRFRWKIWQLNRLLKKEESQA</sequence>
<feature type="transmembrane region" description="Helical" evidence="1">
    <location>
        <begin position="91"/>
        <end position="107"/>
    </location>
</feature>
<dbReference type="AlphaFoldDB" id="A0A3S3V072"/>
<keyword evidence="1" id="KW-0812">Transmembrane</keyword>
<feature type="transmembrane region" description="Helical" evidence="1">
    <location>
        <begin position="12"/>
        <end position="32"/>
    </location>
</feature>
<dbReference type="RefSeq" id="WP_128533986.1">
    <property type="nucleotide sequence ID" value="NZ_SBIW01000004.1"/>
</dbReference>
<evidence type="ECO:0000313" key="3">
    <source>
        <dbReference type="Proteomes" id="UP000286701"/>
    </source>
</evidence>
<keyword evidence="1" id="KW-1133">Transmembrane helix</keyword>
<feature type="transmembrane region" description="Helical" evidence="1">
    <location>
        <begin position="113"/>
        <end position="131"/>
    </location>
</feature>
<keyword evidence="3" id="KW-1185">Reference proteome</keyword>
<comment type="caution">
    <text evidence="2">The sequence shown here is derived from an EMBL/GenBank/DDBJ whole genome shotgun (WGS) entry which is preliminary data.</text>
</comment>
<proteinExistence type="predicted"/>
<protein>
    <submittedName>
        <fullName evidence="2">Uncharacterized protein</fullName>
    </submittedName>
</protein>
<reference evidence="2 3" key="1">
    <citation type="submission" date="2019-01" db="EMBL/GenBank/DDBJ databases">
        <title>Mucilaginibacter antarcticum sp. nov., isolated from antarctic soil.</title>
        <authorList>
            <person name="Yan Y.-Q."/>
            <person name="Du Z.-J."/>
        </authorList>
    </citation>
    <scope>NUCLEOTIDE SEQUENCE [LARGE SCALE GENOMIC DNA]</scope>
    <source>
        <strain evidence="2 3">F01003</strain>
    </source>
</reference>
<gene>
    <name evidence="2" type="ORF">EPL05_10850</name>
</gene>
<name>A0A3S3V072_9SPHI</name>
<evidence type="ECO:0000256" key="1">
    <source>
        <dbReference type="SAM" id="Phobius"/>
    </source>
</evidence>
<dbReference type="OrthoDB" id="894278at2"/>
<organism evidence="2 3">
    <name type="scientific">Mucilaginibacter gilvus</name>
    <dbReference type="NCBI Taxonomy" id="2305909"/>
    <lineage>
        <taxon>Bacteria</taxon>
        <taxon>Pseudomonadati</taxon>
        <taxon>Bacteroidota</taxon>
        <taxon>Sphingobacteriia</taxon>
        <taxon>Sphingobacteriales</taxon>
        <taxon>Sphingobacteriaceae</taxon>
        <taxon>Mucilaginibacter</taxon>
    </lineage>
</organism>
<dbReference type="Proteomes" id="UP000286701">
    <property type="component" value="Unassembled WGS sequence"/>
</dbReference>
<evidence type="ECO:0000313" key="2">
    <source>
        <dbReference type="EMBL" id="RWY52400.1"/>
    </source>
</evidence>
<keyword evidence="1" id="KW-0472">Membrane</keyword>
<feature type="transmembrane region" description="Helical" evidence="1">
    <location>
        <begin position="52"/>
        <end position="71"/>
    </location>
</feature>